<dbReference type="GO" id="GO:0003677">
    <property type="term" value="F:DNA binding"/>
    <property type="evidence" value="ECO:0007669"/>
    <property type="project" value="InterPro"/>
</dbReference>
<dbReference type="SUPFAM" id="SSF48452">
    <property type="entry name" value="TPR-like"/>
    <property type="match status" value="1"/>
</dbReference>
<reference evidence="1 2" key="1">
    <citation type="submission" date="2019-10" db="EMBL/GenBank/DDBJ databases">
        <title>Dictyobacter vulcani sp. nov., within the class Ktedonobacteria, isolated from soil of volcanic Mt. Zao.</title>
        <authorList>
            <person name="Zheng Y."/>
            <person name="Wang C.M."/>
            <person name="Sakai Y."/>
            <person name="Abe K."/>
            <person name="Yokota A."/>
            <person name="Yabe S."/>
        </authorList>
    </citation>
    <scope>NUCLEOTIDE SEQUENCE [LARGE SCALE GENOMIC DNA]</scope>
    <source>
        <strain evidence="1 2">W12</strain>
    </source>
</reference>
<gene>
    <name evidence="1" type="ORF">KDW_30830</name>
</gene>
<evidence type="ECO:0000313" key="2">
    <source>
        <dbReference type="Proteomes" id="UP000326912"/>
    </source>
</evidence>
<dbReference type="SUPFAM" id="SSF46894">
    <property type="entry name" value="C-terminal effector domain of the bipartite response regulators"/>
    <property type="match status" value="1"/>
</dbReference>
<dbReference type="InterPro" id="IPR011990">
    <property type="entry name" value="TPR-like_helical_dom_sf"/>
</dbReference>
<evidence type="ECO:0000313" key="1">
    <source>
        <dbReference type="EMBL" id="GER88921.1"/>
    </source>
</evidence>
<dbReference type="PANTHER" id="PTHR35807:SF2">
    <property type="entry name" value="TRANSCRIPTIONAL ACTIVATOR DOMAIN"/>
    <property type="match status" value="1"/>
</dbReference>
<dbReference type="InterPro" id="IPR051677">
    <property type="entry name" value="AfsR-DnrI-RedD_regulator"/>
</dbReference>
<sequence>MQNQGDTMLSHFPLLRVHLCGPLQITWNDSVSGQRLSADDSSGSGRDRAAALSLLALLLRQPNRRAHRDWVMEQFWPEGSRSVAVHRLENIFSCLRKLLRPPGGDESLVRSILGKKTSGPTYCIEAYPKVWVDMDALTCNIEQACRMERFGDDALPFWQQAFHLLKRGPFLADSPYEPYAAWVNNQREQLHSSYRQCVHALSRLYLARHGNAGKTEALLLLRTYWQHYKTDEDALRPLLELLGEQERYQEAEEYYQQLLLALADLGPDEEGRPRIPDLRTQDIREYLKTKKLQPTQRVQHLLPISSALPVDPQLSIPPLVLPQENHGGVDLFHLGITALILHQQQSGWNIHELEQQVTQALDNIIPEVQKMQLSRRDILRFIVSMPLALYDFTDVSRQSSKLVPQEIIPLYAAGIPACWRLYYEGGQTQLEHVLPRYISHLTLLTRNPSKLQKNAAGLLSQAYQLMALLAQSHEHFDDAIEYCQHAAFYGGYAEDANLQVMAYIRLQDTYWEQQVFDKCFTTLKQAELLAENTTLLLRGRIFARLANISSYRSELTSAQHYIDLAQQTFPQHPEMDPSFLYSHTTHFVLYANEVSARIKLGQLQRARDAVVNAEKFVLGPANPRKIDVTHYQIQVAVALEDLEQCAVLFEKLIYYVKKYGQELDRRNTYTLYQSLHEHWPHEARVEKMKQALLS</sequence>
<comment type="caution">
    <text evidence="1">The sequence shown here is derived from an EMBL/GenBank/DDBJ whole genome shotgun (WGS) entry which is preliminary data.</text>
</comment>
<dbReference type="RefSeq" id="WP_151756759.1">
    <property type="nucleotide sequence ID" value="NZ_BKZW01000001.1"/>
</dbReference>
<dbReference type="Proteomes" id="UP000326912">
    <property type="component" value="Unassembled WGS sequence"/>
</dbReference>
<dbReference type="EMBL" id="BKZW01000001">
    <property type="protein sequence ID" value="GER88921.1"/>
    <property type="molecule type" value="Genomic_DNA"/>
</dbReference>
<organism evidence="1 2">
    <name type="scientific">Dictyobacter vulcani</name>
    <dbReference type="NCBI Taxonomy" id="2607529"/>
    <lineage>
        <taxon>Bacteria</taxon>
        <taxon>Bacillati</taxon>
        <taxon>Chloroflexota</taxon>
        <taxon>Ktedonobacteria</taxon>
        <taxon>Ktedonobacterales</taxon>
        <taxon>Dictyobacteraceae</taxon>
        <taxon>Dictyobacter</taxon>
    </lineage>
</organism>
<dbReference type="InterPro" id="IPR016032">
    <property type="entry name" value="Sig_transdc_resp-reg_C-effctor"/>
</dbReference>
<dbReference type="GO" id="GO:0006355">
    <property type="term" value="P:regulation of DNA-templated transcription"/>
    <property type="evidence" value="ECO:0007669"/>
    <property type="project" value="InterPro"/>
</dbReference>
<dbReference type="PANTHER" id="PTHR35807">
    <property type="entry name" value="TRANSCRIPTIONAL REGULATOR REDD-RELATED"/>
    <property type="match status" value="1"/>
</dbReference>
<keyword evidence="2" id="KW-1185">Reference proteome</keyword>
<accession>A0A5J4KR77</accession>
<proteinExistence type="predicted"/>
<dbReference type="Gene3D" id="1.10.10.10">
    <property type="entry name" value="Winged helix-like DNA-binding domain superfamily/Winged helix DNA-binding domain"/>
    <property type="match status" value="1"/>
</dbReference>
<name>A0A5J4KR77_9CHLR</name>
<dbReference type="Gene3D" id="1.25.40.10">
    <property type="entry name" value="Tetratricopeptide repeat domain"/>
    <property type="match status" value="2"/>
</dbReference>
<evidence type="ECO:0008006" key="3">
    <source>
        <dbReference type="Google" id="ProtNLM"/>
    </source>
</evidence>
<protein>
    <recommendedName>
        <fullName evidence="3">Bacterial transcriptional activator domain-containing protein</fullName>
    </recommendedName>
</protein>
<dbReference type="InterPro" id="IPR036388">
    <property type="entry name" value="WH-like_DNA-bd_sf"/>
</dbReference>
<dbReference type="AlphaFoldDB" id="A0A5J4KR77"/>